<sequence>MEHAEHAEHWKEIKLSLERPYKNDQGQLLPTLFDITPEGELIYEPKESSAKVLGDNLRRIFQERGSDFLERNKSSFLESGVLNFETVTQDREEPELGAKDEETETDEMTVKPMTVEELFNMRMEIMPQLYIALGEMSHARDLLSLLLSSASTSVQFPSTTDAQYQNQDLDTLSATIVNKPPAITPLQAFNAQLVIGGKDEALRKAAGLFKAAAERMERGRLRSEHYWVDALKIRRTNWGLIPAPLPFGAPTGKGADKITKDFMISYGLEESSPIYRRRAVAQMSYTGDKMNAVLFPHRQNTRLRISVASTRADGSRTGASNSYQNRPEGDMDLNNTLRTAQRENIEQEIFAQIAKEAGRLPTASARVSERLILIDAAQNTELKFELVGTDESAVAEDQDPFSKAKCDFIYYYLLALLLRRHTHNKRSRLGMNEHSKSLGGSNSLPPPILQPVIDMLQYQVFCRRIRAELDAVCLVLTKAGIPTTFRFNGVEDIGKDLVKLAVEPINRPIGGEATLRVDNRYTIRLTMLSPSSLTVHLSQASISILSIPELGKLLSDEVEKIVLERICGLGRQICDDVGGVWFVDTNHCVGRWDGCALNFHVFEGERSELNCTASRFRRSIKDVTVNKYDSSSTMSVLAWAQDVIRRSIIDG</sequence>
<evidence type="ECO:0000256" key="2">
    <source>
        <dbReference type="ARBA" id="ARBA00005635"/>
    </source>
</evidence>
<dbReference type="Proteomes" id="UP001049176">
    <property type="component" value="Chromosome 2"/>
</dbReference>
<dbReference type="AlphaFoldDB" id="A0A9P8AD25"/>
<dbReference type="InterPro" id="IPR019313">
    <property type="entry name" value="Mediator_Med17"/>
</dbReference>
<evidence type="ECO:0000256" key="1">
    <source>
        <dbReference type="ARBA" id="ARBA00004123"/>
    </source>
</evidence>
<comment type="subcellular location">
    <subcellularLocation>
        <location evidence="1 8">Nucleus</location>
    </subcellularLocation>
</comment>
<protein>
    <recommendedName>
        <fullName evidence="3 8">Mediator of RNA polymerase II transcription subunit 17</fullName>
    </recommendedName>
    <alternativeName>
        <fullName evidence="7 8">Mediator complex subunit 17</fullName>
    </alternativeName>
</protein>
<evidence type="ECO:0000256" key="3">
    <source>
        <dbReference type="ARBA" id="ARBA00019610"/>
    </source>
</evidence>
<evidence type="ECO:0000313" key="11">
    <source>
        <dbReference type="Proteomes" id="UP001049176"/>
    </source>
</evidence>
<keyword evidence="8" id="KW-0010">Activator</keyword>
<dbReference type="PANTHER" id="PTHR13114">
    <property type="entry name" value="MEDIATOR OF RNA POLYMERASE II TRANSCRIPTION SUBUNIT 17"/>
    <property type="match status" value="1"/>
</dbReference>
<dbReference type="Pfam" id="PF10156">
    <property type="entry name" value="Med17"/>
    <property type="match status" value="1"/>
</dbReference>
<feature type="region of interest" description="Disordered" evidence="9">
    <location>
        <begin position="309"/>
        <end position="331"/>
    </location>
</feature>
<accession>A0A9P8AD25</accession>
<evidence type="ECO:0000256" key="9">
    <source>
        <dbReference type="SAM" id="MobiDB-lite"/>
    </source>
</evidence>
<reference evidence="10" key="1">
    <citation type="journal article" date="2021" name="Genome Biol. Evol.">
        <title>The assembled and annotated genome of the fairy-ring fungus Marasmius oreades.</title>
        <authorList>
            <person name="Hiltunen M."/>
            <person name="Ament-Velasquez S.L."/>
            <person name="Johannesson H."/>
        </authorList>
    </citation>
    <scope>NUCLEOTIDE SEQUENCE</scope>
    <source>
        <strain evidence="10">03SP1</strain>
    </source>
</reference>
<name>A0A9P8AD25_9AGAR</name>
<feature type="compositionally biased region" description="Basic and acidic residues" evidence="9">
    <location>
        <begin position="88"/>
        <end position="100"/>
    </location>
</feature>
<dbReference type="OrthoDB" id="10251234at2759"/>
<comment type="subunit">
    <text evidence="8">Component of the Mediator complex.</text>
</comment>
<comment type="function">
    <text evidence="8">Component of the Mediator complex, a coactivator involved in the regulated transcription of nearly all RNA polymerase II-dependent genes. Mediator functions as a bridge to convey information from gene-specific regulatory proteins to the basal RNA polymerase II transcription machinery. Mediator is recruited to promoters by direct interactions with regulatory proteins and serves as a scaffold for the assembly of a functional preinitiation complex with RNA polymerase II and the general transcription factors.</text>
</comment>
<evidence type="ECO:0000256" key="8">
    <source>
        <dbReference type="RuleBase" id="RU364140"/>
    </source>
</evidence>
<dbReference type="EMBL" id="CM032182">
    <property type="protein sequence ID" value="KAG7096900.1"/>
    <property type="molecule type" value="Genomic_DNA"/>
</dbReference>
<dbReference type="GO" id="GO:0006357">
    <property type="term" value="P:regulation of transcription by RNA polymerase II"/>
    <property type="evidence" value="ECO:0007669"/>
    <property type="project" value="InterPro"/>
</dbReference>
<gene>
    <name evidence="8" type="primary">MED17</name>
    <name evidence="10" type="ORF">E1B28_004306</name>
</gene>
<keyword evidence="6 8" id="KW-0539">Nucleus</keyword>
<evidence type="ECO:0000256" key="4">
    <source>
        <dbReference type="ARBA" id="ARBA00023015"/>
    </source>
</evidence>
<dbReference type="GO" id="GO:0016592">
    <property type="term" value="C:mediator complex"/>
    <property type="evidence" value="ECO:0007669"/>
    <property type="project" value="InterPro"/>
</dbReference>
<comment type="similarity">
    <text evidence="2 8">Belongs to the Mediator complex subunit 17 family.</text>
</comment>
<evidence type="ECO:0000256" key="5">
    <source>
        <dbReference type="ARBA" id="ARBA00023163"/>
    </source>
</evidence>
<keyword evidence="5 8" id="KW-0804">Transcription</keyword>
<evidence type="ECO:0000256" key="6">
    <source>
        <dbReference type="ARBA" id="ARBA00023242"/>
    </source>
</evidence>
<dbReference type="GO" id="GO:0070847">
    <property type="term" value="C:core mediator complex"/>
    <property type="evidence" value="ECO:0007669"/>
    <property type="project" value="TreeGrafter"/>
</dbReference>
<keyword evidence="11" id="KW-1185">Reference proteome</keyword>
<organism evidence="10 11">
    <name type="scientific">Marasmius oreades</name>
    <name type="common">fairy-ring Marasmius</name>
    <dbReference type="NCBI Taxonomy" id="181124"/>
    <lineage>
        <taxon>Eukaryota</taxon>
        <taxon>Fungi</taxon>
        <taxon>Dikarya</taxon>
        <taxon>Basidiomycota</taxon>
        <taxon>Agaricomycotina</taxon>
        <taxon>Agaricomycetes</taxon>
        <taxon>Agaricomycetidae</taxon>
        <taxon>Agaricales</taxon>
        <taxon>Marasmiineae</taxon>
        <taxon>Marasmiaceae</taxon>
        <taxon>Marasmius</taxon>
    </lineage>
</organism>
<evidence type="ECO:0000256" key="7">
    <source>
        <dbReference type="ARBA" id="ARBA00032014"/>
    </source>
</evidence>
<dbReference type="GO" id="GO:0003712">
    <property type="term" value="F:transcription coregulator activity"/>
    <property type="evidence" value="ECO:0007669"/>
    <property type="project" value="InterPro"/>
</dbReference>
<evidence type="ECO:0000313" key="10">
    <source>
        <dbReference type="EMBL" id="KAG7096900.1"/>
    </source>
</evidence>
<dbReference type="PANTHER" id="PTHR13114:SF7">
    <property type="entry name" value="MEDIATOR OF RNA POLYMERASE II TRANSCRIPTION SUBUNIT 17"/>
    <property type="match status" value="1"/>
</dbReference>
<feature type="region of interest" description="Disordered" evidence="9">
    <location>
        <begin position="88"/>
        <end position="107"/>
    </location>
</feature>
<proteinExistence type="inferred from homology"/>
<keyword evidence="4 8" id="KW-0805">Transcription regulation</keyword>
<comment type="caution">
    <text evidence="10">The sequence shown here is derived from an EMBL/GenBank/DDBJ whole genome shotgun (WGS) entry which is preliminary data.</text>
</comment>